<evidence type="ECO:0000313" key="5">
    <source>
        <dbReference type="EMBL" id="KAG8588734.1"/>
    </source>
</evidence>
<evidence type="ECO:0000256" key="3">
    <source>
        <dbReference type="SAM" id="SignalP"/>
    </source>
</evidence>
<feature type="chain" id="PRO_5044012090" description="ZP domain-containing protein" evidence="3">
    <location>
        <begin position="20"/>
        <end position="354"/>
    </location>
</feature>
<comment type="caution">
    <text evidence="5">The sequence shown here is derived from an EMBL/GenBank/DDBJ whole genome shotgun (WGS) entry which is preliminary data.</text>
</comment>
<dbReference type="Gene3D" id="2.60.40.3210">
    <property type="entry name" value="Zona pellucida, ZP-N domain"/>
    <property type="match status" value="1"/>
</dbReference>
<evidence type="ECO:0000259" key="4">
    <source>
        <dbReference type="PROSITE" id="PS51034"/>
    </source>
</evidence>
<dbReference type="InterPro" id="IPR055356">
    <property type="entry name" value="ZP-N"/>
</dbReference>
<dbReference type="PROSITE" id="PS51034">
    <property type="entry name" value="ZP_2"/>
    <property type="match status" value="1"/>
</dbReference>
<protein>
    <recommendedName>
        <fullName evidence="4">ZP domain-containing protein</fullName>
    </recommendedName>
</protein>
<gene>
    <name evidence="5" type="ORF">GDO81_006079</name>
</gene>
<dbReference type="PANTHER" id="PTHR14002:SF51">
    <property type="entry name" value="THYROID HORMONE DOWN-REGULATED PROTEIN (GENE 17)"/>
    <property type="match status" value="1"/>
</dbReference>
<dbReference type="InterPro" id="IPR042235">
    <property type="entry name" value="ZP-C_dom"/>
</dbReference>
<dbReference type="InterPro" id="IPR055355">
    <property type="entry name" value="ZP-C"/>
</dbReference>
<feature type="domain" description="ZP" evidence="4">
    <location>
        <begin position="55"/>
        <end position="308"/>
    </location>
</feature>
<dbReference type="PANTHER" id="PTHR14002">
    <property type="entry name" value="ENDOGLIN/TGF-BETA RECEPTOR TYPE III"/>
    <property type="match status" value="1"/>
</dbReference>
<proteinExistence type="predicted"/>
<sequence>MKTFLAVTVILSIILSAHAACEVCASDEYCDASTNCSCNSTLYSNIGKTPEPKIDCSGGTMNVFISKCWLEKNGYNSTNITLTNNTCVAAREIVNDTALMTLHRSLAPGDCGNTLYVNSSHVIYSNHLYIHAKTSPIQTRNDVNLSISCVYPLNSTITLNVTLKPVIGTTVINIPDTQTTLPVNMVVYKDNIFSTLLSVDDPLYVDSTVYLSVYIPDINVDTFKIKVLRIYASPAENGPTFDLLKDGCPTTGLTANLLSVANNGNSSESRFLMKVFQITGYKTLNITAELQICTQNCQIDCSTQSKSASSQGNTGFVSVLLTADELYENSSANTFSLTWTLSSVLLALILEKLV</sequence>
<evidence type="ECO:0000256" key="2">
    <source>
        <dbReference type="ARBA" id="ARBA00023157"/>
    </source>
</evidence>
<name>A0AAV7CVI1_ENGPU</name>
<organism evidence="5 6">
    <name type="scientific">Engystomops pustulosus</name>
    <name type="common">Tungara frog</name>
    <name type="synonym">Physalaemus pustulosus</name>
    <dbReference type="NCBI Taxonomy" id="76066"/>
    <lineage>
        <taxon>Eukaryota</taxon>
        <taxon>Metazoa</taxon>
        <taxon>Chordata</taxon>
        <taxon>Craniata</taxon>
        <taxon>Vertebrata</taxon>
        <taxon>Euteleostomi</taxon>
        <taxon>Amphibia</taxon>
        <taxon>Batrachia</taxon>
        <taxon>Anura</taxon>
        <taxon>Neobatrachia</taxon>
        <taxon>Hyloidea</taxon>
        <taxon>Leptodactylidae</taxon>
        <taxon>Leiuperinae</taxon>
        <taxon>Engystomops</taxon>
    </lineage>
</organism>
<dbReference type="Gene3D" id="2.60.40.4100">
    <property type="entry name" value="Zona pellucida, ZP-C domain"/>
    <property type="match status" value="1"/>
</dbReference>
<feature type="signal peptide" evidence="3">
    <location>
        <begin position="1"/>
        <end position="19"/>
    </location>
</feature>
<dbReference type="AlphaFoldDB" id="A0AAV7CVI1"/>
<reference evidence="5" key="1">
    <citation type="thesis" date="2020" institute="ProQuest LLC" country="789 East Eisenhower Parkway, Ann Arbor, MI, USA">
        <title>Comparative Genomics and Chromosome Evolution.</title>
        <authorList>
            <person name="Mudd A.B."/>
        </authorList>
    </citation>
    <scope>NUCLEOTIDE SEQUENCE</scope>
    <source>
        <strain evidence="5">237g6f4</strain>
        <tissue evidence="5">Blood</tissue>
    </source>
</reference>
<dbReference type="Pfam" id="PF00100">
    <property type="entry name" value="Zona_pellucida"/>
    <property type="match status" value="1"/>
</dbReference>
<keyword evidence="1 3" id="KW-0732">Signal</keyword>
<evidence type="ECO:0000256" key="1">
    <source>
        <dbReference type="ARBA" id="ARBA00022729"/>
    </source>
</evidence>
<dbReference type="InterPro" id="IPR001507">
    <property type="entry name" value="ZP_dom"/>
</dbReference>
<keyword evidence="2" id="KW-1015">Disulfide bond</keyword>
<accession>A0AAV7CVI1</accession>
<dbReference type="Proteomes" id="UP000824782">
    <property type="component" value="Unassembled WGS sequence"/>
</dbReference>
<dbReference type="EMBL" id="WNYA01000002">
    <property type="protein sequence ID" value="KAG8588734.1"/>
    <property type="molecule type" value="Genomic_DNA"/>
</dbReference>
<dbReference type="SMART" id="SM00241">
    <property type="entry name" value="ZP"/>
    <property type="match status" value="1"/>
</dbReference>
<dbReference type="Pfam" id="PF23344">
    <property type="entry name" value="ZP-N"/>
    <property type="match status" value="1"/>
</dbReference>
<evidence type="ECO:0000313" key="6">
    <source>
        <dbReference type="Proteomes" id="UP000824782"/>
    </source>
</evidence>
<keyword evidence="6" id="KW-1185">Reference proteome</keyword>